<keyword evidence="7 12" id="KW-0472">Membrane</keyword>
<proteinExistence type="predicted"/>
<evidence type="ECO:0000259" key="13">
    <source>
        <dbReference type="PROSITE" id="PS51292"/>
    </source>
</evidence>
<name>A0AA88HNN6_ARTSF</name>
<dbReference type="GO" id="GO:0016020">
    <property type="term" value="C:membrane"/>
    <property type="evidence" value="ECO:0007669"/>
    <property type="project" value="UniProtKB-SubCell"/>
</dbReference>
<keyword evidence="3" id="KW-0479">Metal-binding</keyword>
<evidence type="ECO:0000256" key="2">
    <source>
        <dbReference type="ARBA" id="ARBA00022692"/>
    </source>
</evidence>
<dbReference type="PROSITE" id="PS51292">
    <property type="entry name" value="ZF_RING_CH"/>
    <property type="match status" value="1"/>
</dbReference>
<gene>
    <name evidence="14" type="ORF">QYM36_011509</name>
</gene>
<keyword evidence="2 12" id="KW-0812">Transmembrane</keyword>
<accession>A0AA88HNN6</accession>
<sequence length="305" mass="34479">MSLETEKVVIDSRKPLSPLKTCWVCFGTDEDDEAPDLWVNPCKCKGSGQWVHHACIQRWIDEKQKGSWDKVVDCSQCRAPYSVIYTDYPAYLRFLSRMENKTGRLMTYVVPFTVAGSVYWLAMSYGAITVLEVYGITEGMYVLENMGLPGIFGGLPLIPVLVGAAKFIDWEQPVLNFLRTYVPMTPIVRHMLPIFNFKPGKDQELRVAYVPPKPDFETAIVRNASGAILFPTCCVLCGNVFFGSVQGSLTRVVLGGLLYLFAKSSFRIFLLQARYVRRHTRRVLSWNERAVLPDMTIPCPLSDPL</sequence>
<dbReference type="CDD" id="cd16701">
    <property type="entry name" value="RING_CH-C4HC3_MARCH5"/>
    <property type="match status" value="1"/>
</dbReference>
<dbReference type="Pfam" id="PF12906">
    <property type="entry name" value="RINGv"/>
    <property type="match status" value="1"/>
</dbReference>
<protein>
    <recommendedName>
        <fullName evidence="8">E3 ubiquitin-protein ligase MARCHF5</fullName>
    </recommendedName>
    <alternativeName>
        <fullName evidence="10">Membrane-associated RING finger protein 5</fullName>
    </alternativeName>
    <alternativeName>
        <fullName evidence="9">Membrane-associated RING-CH protein V</fullName>
    </alternativeName>
    <alternativeName>
        <fullName evidence="11">RING-type E3 ubiquitin transferase MARCHF5</fullName>
    </alternativeName>
</protein>
<dbReference type="Proteomes" id="UP001187531">
    <property type="component" value="Unassembled WGS sequence"/>
</dbReference>
<dbReference type="EMBL" id="JAVRJZ010000015">
    <property type="protein sequence ID" value="KAK2712835.1"/>
    <property type="molecule type" value="Genomic_DNA"/>
</dbReference>
<keyword evidence="4" id="KW-0863">Zinc-finger</keyword>
<evidence type="ECO:0000256" key="8">
    <source>
        <dbReference type="ARBA" id="ARBA00040151"/>
    </source>
</evidence>
<dbReference type="AlphaFoldDB" id="A0AA88HNN6"/>
<feature type="domain" description="RING-CH-type" evidence="13">
    <location>
        <begin position="14"/>
        <end position="84"/>
    </location>
</feature>
<dbReference type="Gene3D" id="3.30.40.10">
    <property type="entry name" value="Zinc/RING finger domain, C3HC4 (zinc finger)"/>
    <property type="match status" value="1"/>
</dbReference>
<keyword evidence="6 12" id="KW-1133">Transmembrane helix</keyword>
<evidence type="ECO:0000256" key="7">
    <source>
        <dbReference type="ARBA" id="ARBA00023136"/>
    </source>
</evidence>
<dbReference type="GO" id="GO:0008270">
    <property type="term" value="F:zinc ion binding"/>
    <property type="evidence" value="ECO:0007669"/>
    <property type="project" value="UniProtKB-KW"/>
</dbReference>
<evidence type="ECO:0000256" key="1">
    <source>
        <dbReference type="ARBA" id="ARBA00004141"/>
    </source>
</evidence>
<comment type="caution">
    <text evidence="14">The sequence shown here is derived from an EMBL/GenBank/DDBJ whole genome shotgun (WGS) entry which is preliminary data.</text>
</comment>
<evidence type="ECO:0000256" key="12">
    <source>
        <dbReference type="SAM" id="Phobius"/>
    </source>
</evidence>
<reference evidence="14" key="1">
    <citation type="submission" date="2023-07" db="EMBL/GenBank/DDBJ databases">
        <title>Chromosome-level genome assembly of Artemia franciscana.</title>
        <authorList>
            <person name="Jo E."/>
        </authorList>
    </citation>
    <scope>NUCLEOTIDE SEQUENCE</scope>
    <source>
        <tissue evidence="14">Whole body</tissue>
    </source>
</reference>
<evidence type="ECO:0000256" key="10">
    <source>
        <dbReference type="ARBA" id="ARBA00043185"/>
    </source>
</evidence>
<evidence type="ECO:0000313" key="14">
    <source>
        <dbReference type="EMBL" id="KAK2712835.1"/>
    </source>
</evidence>
<evidence type="ECO:0000256" key="11">
    <source>
        <dbReference type="ARBA" id="ARBA00043231"/>
    </source>
</evidence>
<dbReference type="SUPFAM" id="SSF57850">
    <property type="entry name" value="RING/U-box"/>
    <property type="match status" value="1"/>
</dbReference>
<evidence type="ECO:0000313" key="15">
    <source>
        <dbReference type="Proteomes" id="UP001187531"/>
    </source>
</evidence>
<dbReference type="InterPro" id="IPR013083">
    <property type="entry name" value="Znf_RING/FYVE/PHD"/>
</dbReference>
<dbReference type="SMART" id="SM00744">
    <property type="entry name" value="RINGv"/>
    <property type="match status" value="1"/>
</dbReference>
<comment type="subcellular location">
    <subcellularLocation>
        <location evidence="1">Membrane</location>
        <topology evidence="1">Multi-pass membrane protein</topology>
    </subcellularLocation>
</comment>
<evidence type="ECO:0000256" key="9">
    <source>
        <dbReference type="ARBA" id="ARBA00043044"/>
    </source>
</evidence>
<feature type="transmembrane region" description="Helical" evidence="12">
    <location>
        <begin position="105"/>
        <end position="128"/>
    </location>
</feature>
<evidence type="ECO:0000256" key="4">
    <source>
        <dbReference type="ARBA" id="ARBA00022771"/>
    </source>
</evidence>
<evidence type="ECO:0000256" key="5">
    <source>
        <dbReference type="ARBA" id="ARBA00022833"/>
    </source>
</evidence>
<evidence type="ECO:0000256" key="6">
    <source>
        <dbReference type="ARBA" id="ARBA00022989"/>
    </source>
</evidence>
<keyword evidence="15" id="KW-1185">Reference proteome</keyword>
<feature type="transmembrane region" description="Helical" evidence="12">
    <location>
        <begin position="148"/>
        <end position="168"/>
    </location>
</feature>
<dbReference type="PANTHER" id="PTHR46283">
    <property type="entry name" value="E3 UBIQUITIN-PROTEIN LIGASE MARCH5"/>
    <property type="match status" value="1"/>
</dbReference>
<feature type="transmembrane region" description="Helical" evidence="12">
    <location>
        <begin position="252"/>
        <end position="271"/>
    </location>
</feature>
<evidence type="ECO:0000256" key="3">
    <source>
        <dbReference type="ARBA" id="ARBA00022723"/>
    </source>
</evidence>
<dbReference type="InterPro" id="IPR011016">
    <property type="entry name" value="Znf_RING-CH"/>
</dbReference>
<organism evidence="14 15">
    <name type="scientific">Artemia franciscana</name>
    <name type="common">Brine shrimp</name>
    <name type="synonym">Artemia sanfranciscana</name>
    <dbReference type="NCBI Taxonomy" id="6661"/>
    <lineage>
        <taxon>Eukaryota</taxon>
        <taxon>Metazoa</taxon>
        <taxon>Ecdysozoa</taxon>
        <taxon>Arthropoda</taxon>
        <taxon>Crustacea</taxon>
        <taxon>Branchiopoda</taxon>
        <taxon>Anostraca</taxon>
        <taxon>Artemiidae</taxon>
        <taxon>Artemia</taxon>
    </lineage>
</organism>
<keyword evidence="5" id="KW-0862">Zinc</keyword>
<feature type="transmembrane region" description="Helical" evidence="12">
    <location>
        <begin position="227"/>
        <end position="246"/>
    </location>
</feature>